<sequence length="80" mass="8626">MNGMPYNIDGWNAAVLVGTPVRYWSGYREGEGKTSRTRSTAQLLGGHTAVVWLEDVAGCVSLTHVEPVDTDLLMTEGSLS</sequence>
<dbReference type="Proteomes" id="UP000661607">
    <property type="component" value="Unassembled WGS sequence"/>
</dbReference>
<protein>
    <submittedName>
        <fullName evidence="1">Uncharacterized protein</fullName>
    </submittedName>
</protein>
<name>A0ABR9KWS9_9ACTN</name>
<comment type="caution">
    <text evidence="1">The sequence shown here is derived from an EMBL/GenBank/DDBJ whole genome shotgun (WGS) entry which is preliminary data.</text>
</comment>
<keyword evidence="2" id="KW-1185">Reference proteome</keyword>
<evidence type="ECO:0000313" key="2">
    <source>
        <dbReference type="Proteomes" id="UP000661607"/>
    </source>
</evidence>
<accession>A0ABR9KWS9</accession>
<gene>
    <name evidence="1" type="ORF">H4W81_009371</name>
</gene>
<dbReference type="EMBL" id="JADBEF010000002">
    <property type="protein sequence ID" value="MBE1566499.1"/>
    <property type="molecule type" value="Genomic_DNA"/>
</dbReference>
<evidence type="ECO:0000313" key="1">
    <source>
        <dbReference type="EMBL" id="MBE1566499.1"/>
    </source>
</evidence>
<proteinExistence type="predicted"/>
<dbReference type="RefSeq" id="WP_225960928.1">
    <property type="nucleotide sequence ID" value="NZ_BAAASY010000032.1"/>
</dbReference>
<reference evidence="1 2" key="1">
    <citation type="submission" date="2020-10" db="EMBL/GenBank/DDBJ databases">
        <title>Sequencing the genomes of 1000 actinobacteria strains.</title>
        <authorList>
            <person name="Klenk H.-P."/>
        </authorList>
    </citation>
    <scope>NUCLEOTIDE SEQUENCE [LARGE SCALE GENOMIC DNA]</scope>
    <source>
        <strain evidence="1 2">DSM 43748</strain>
    </source>
</reference>
<organism evidence="1 2">
    <name type="scientific">Nonomuraea africana</name>
    <dbReference type="NCBI Taxonomy" id="46171"/>
    <lineage>
        <taxon>Bacteria</taxon>
        <taxon>Bacillati</taxon>
        <taxon>Actinomycetota</taxon>
        <taxon>Actinomycetes</taxon>
        <taxon>Streptosporangiales</taxon>
        <taxon>Streptosporangiaceae</taxon>
        <taxon>Nonomuraea</taxon>
    </lineage>
</organism>